<reference evidence="2 3" key="1">
    <citation type="journal article" date="2024" name="J Genomics">
        <title>Draft genome sequencing and assembly of Favolaschia claudopus CIRM-BRFM 2984 isolated from oak limbs.</title>
        <authorList>
            <person name="Navarro D."/>
            <person name="Drula E."/>
            <person name="Chaduli D."/>
            <person name="Cazenave R."/>
            <person name="Ahrendt S."/>
            <person name="Wang J."/>
            <person name="Lipzen A."/>
            <person name="Daum C."/>
            <person name="Barry K."/>
            <person name="Grigoriev I.V."/>
            <person name="Favel A."/>
            <person name="Rosso M.N."/>
            <person name="Martin F."/>
        </authorList>
    </citation>
    <scope>NUCLEOTIDE SEQUENCE [LARGE SCALE GENOMIC DNA]</scope>
    <source>
        <strain evidence="2 3">CIRM-BRFM 2984</strain>
    </source>
</reference>
<sequence length="207" mass="23333">MLFERNLLIGPCPADLGRCRRHASIASGRCYLFSVPPTSSPAKCPLKAELKRCRSSISAQYYCDFTSVSTEASPFPRPLPQAWLYRYHEPFFAIELHCDNDFHVSSTCFSSPTLRLGDSDSKTTQDKRRHVEPRSFRIAQKKRRLPASQDNNAWNVDVTRQDTDPPSPPVPSISWLPGKGARLICGWLVPQIVDSRAVGRLGVYIRV</sequence>
<name>A0AAW0BV66_9AGAR</name>
<evidence type="ECO:0000313" key="2">
    <source>
        <dbReference type="EMBL" id="KAK7030124.1"/>
    </source>
</evidence>
<comment type="caution">
    <text evidence="2">The sequence shown here is derived from an EMBL/GenBank/DDBJ whole genome shotgun (WGS) entry which is preliminary data.</text>
</comment>
<dbReference type="Proteomes" id="UP001362999">
    <property type="component" value="Unassembled WGS sequence"/>
</dbReference>
<feature type="region of interest" description="Disordered" evidence="1">
    <location>
        <begin position="141"/>
        <end position="170"/>
    </location>
</feature>
<organism evidence="2 3">
    <name type="scientific">Favolaschia claudopus</name>
    <dbReference type="NCBI Taxonomy" id="2862362"/>
    <lineage>
        <taxon>Eukaryota</taxon>
        <taxon>Fungi</taxon>
        <taxon>Dikarya</taxon>
        <taxon>Basidiomycota</taxon>
        <taxon>Agaricomycotina</taxon>
        <taxon>Agaricomycetes</taxon>
        <taxon>Agaricomycetidae</taxon>
        <taxon>Agaricales</taxon>
        <taxon>Marasmiineae</taxon>
        <taxon>Mycenaceae</taxon>
        <taxon>Favolaschia</taxon>
    </lineage>
</organism>
<gene>
    <name evidence="2" type="ORF">R3P38DRAFT_895343</name>
</gene>
<protein>
    <submittedName>
        <fullName evidence="2">Uncharacterized protein</fullName>
    </submittedName>
</protein>
<keyword evidence="3" id="KW-1185">Reference proteome</keyword>
<evidence type="ECO:0000256" key="1">
    <source>
        <dbReference type="SAM" id="MobiDB-lite"/>
    </source>
</evidence>
<proteinExistence type="predicted"/>
<dbReference type="AlphaFoldDB" id="A0AAW0BV66"/>
<evidence type="ECO:0000313" key="3">
    <source>
        <dbReference type="Proteomes" id="UP001362999"/>
    </source>
</evidence>
<accession>A0AAW0BV66</accession>
<dbReference type="EMBL" id="JAWWNJ010000026">
    <property type="protein sequence ID" value="KAK7030124.1"/>
    <property type="molecule type" value="Genomic_DNA"/>
</dbReference>